<accession>A0A545T3Z4</accession>
<dbReference type="Pfam" id="PF06568">
    <property type="entry name" value="YjiS-like"/>
    <property type="match status" value="1"/>
</dbReference>
<dbReference type="AlphaFoldDB" id="A0A545T3Z4"/>
<evidence type="ECO:0000313" key="2">
    <source>
        <dbReference type="EMBL" id="TQV71934.1"/>
    </source>
</evidence>
<sequence length="77" mass="8587">MTETFGLRGLINAYIIDPLWRLQKRNELRRDMEAMDSRALNDIGISRADISRIVNEAYPAGATRTGRRVSVSGAHAA</sequence>
<protein>
    <submittedName>
        <fullName evidence="2">DUF1127 domain-containing protein</fullName>
    </submittedName>
</protein>
<organism evidence="2 3">
    <name type="scientific">Denitrobaculum tricleocarpae</name>
    <dbReference type="NCBI Taxonomy" id="2591009"/>
    <lineage>
        <taxon>Bacteria</taxon>
        <taxon>Pseudomonadati</taxon>
        <taxon>Pseudomonadota</taxon>
        <taxon>Alphaproteobacteria</taxon>
        <taxon>Rhodospirillales</taxon>
        <taxon>Rhodospirillaceae</taxon>
        <taxon>Denitrobaculum</taxon>
    </lineage>
</organism>
<evidence type="ECO:0000313" key="3">
    <source>
        <dbReference type="Proteomes" id="UP000315252"/>
    </source>
</evidence>
<dbReference type="Proteomes" id="UP000315252">
    <property type="component" value="Unassembled WGS sequence"/>
</dbReference>
<dbReference type="InterPro" id="IPR009506">
    <property type="entry name" value="YjiS-like"/>
</dbReference>
<name>A0A545T3Z4_9PROT</name>
<keyword evidence="3" id="KW-1185">Reference proteome</keyword>
<dbReference type="RefSeq" id="WP_142899481.1">
    <property type="nucleotide sequence ID" value="NZ_ML660064.1"/>
</dbReference>
<gene>
    <name evidence="2" type="ORF">FKG95_26530</name>
</gene>
<evidence type="ECO:0000259" key="1">
    <source>
        <dbReference type="Pfam" id="PF06568"/>
    </source>
</evidence>
<comment type="caution">
    <text evidence="2">The sequence shown here is derived from an EMBL/GenBank/DDBJ whole genome shotgun (WGS) entry which is preliminary data.</text>
</comment>
<dbReference type="EMBL" id="VHSH01000013">
    <property type="protein sequence ID" value="TQV71934.1"/>
    <property type="molecule type" value="Genomic_DNA"/>
</dbReference>
<proteinExistence type="predicted"/>
<feature type="domain" description="YjiS-like" evidence="1">
    <location>
        <begin position="19"/>
        <end position="50"/>
    </location>
</feature>
<dbReference type="OrthoDB" id="7376415at2"/>
<reference evidence="2 3" key="1">
    <citation type="submission" date="2019-06" db="EMBL/GenBank/DDBJ databases">
        <title>Whole genome sequence for Rhodospirillaceae sp. R148.</title>
        <authorList>
            <person name="Wang G."/>
        </authorList>
    </citation>
    <scope>NUCLEOTIDE SEQUENCE [LARGE SCALE GENOMIC DNA]</scope>
    <source>
        <strain evidence="2 3">R148</strain>
    </source>
</reference>